<organism evidence="6 7">
    <name type="scientific">Mytilus galloprovincialis</name>
    <name type="common">Mediterranean mussel</name>
    <dbReference type="NCBI Taxonomy" id="29158"/>
    <lineage>
        <taxon>Eukaryota</taxon>
        <taxon>Metazoa</taxon>
        <taxon>Spiralia</taxon>
        <taxon>Lophotrochozoa</taxon>
        <taxon>Mollusca</taxon>
        <taxon>Bivalvia</taxon>
        <taxon>Autobranchia</taxon>
        <taxon>Pteriomorphia</taxon>
        <taxon>Mytilida</taxon>
        <taxon>Mytiloidea</taxon>
        <taxon>Mytilidae</taxon>
        <taxon>Mytilinae</taxon>
        <taxon>Mytilus</taxon>
    </lineage>
</organism>
<feature type="domain" description="Kazal-like" evidence="5">
    <location>
        <begin position="21"/>
        <end position="73"/>
    </location>
</feature>
<dbReference type="EMBL" id="UYJE01006452">
    <property type="protein sequence ID" value="VDI46127.1"/>
    <property type="molecule type" value="Genomic_DNA"/>
</dbReference>
<dbReference type="PANTHER" id="PTHR47526">
    <property type="entry name" value="ATP-DEPENDENT DNA HELICASE"/>
    <property type="match status" value="1"/>
</dbReference>
<dbReference type="InterPro" id="IPR011604">
    <property type="entry name" value="PDDEXK-like_dom_sf"/>
</dbReference>
<dbReference type="Proteomes" id="UP000596742">
    <property type="component" value="Unassembled WGS sequence"/>
</dbReference>
<dbReference type="PANTHER" id="PTHR47526:SF3">
    <property type="entry name" value="PHD-TYPE DOMAIN-CONTAINING PROTEIN"/>
    <property type="match status" value="1"/>
</dbReference>
<dbReference type="PROSITE" id="PS50966">
    <property type="entry name" value="ZF_SWIM"/>
    <property type="match status" value="1"/>
</dbReference>
<evidence type="ECO:0000259" key="5">
    <source>
        <dbReference type="PROSITE" id="PS51465"/>
    </source>
</evidence>
<feature type="domain" description="Kazal-like" evidence="5">
    <location>
        <begin position="186"/>
        <end position="255"/>
    </location>
</feature>
<feature type="domain" description="SWIM-type" evidence="4">
    <location>
        <begin position="502"/>
        <end position="537"/>
    </location>
</feature>
<dbReference type="SUPFAM" id="SSF100895">
    <property type="entry name" value="Kazal-type serine protease inhibitors"/>
    <property type="match status" value="6"/>
</dbReference>
<dbReference type="CDD" id="cd22343">
    <property type="entry name" value="PDDEXK_lambda_exonuclease-like"/>
    <property type="match status" value="1"/>
</dbReference>
<dbReference type="CDD" id="cd00104">
    <property type="entry name" value="KAZAL_FS"/>
    <property type="match status" value="1"/>
</dbReference>
<dbReference type="GO" id="GO:0008270">
    <property type="term" value="F:zinc ion binding"/>
    <property type="evidence" value="ECO:0007669"/>
    <property type="project" value="UniProtKB-KW"/>
</dbReference>
<dbReference type="InterPro" id="IPR036058">
    <property type="entry name" value="Kazal_dom_sf"/>
</dbReference>
<evidence type="ECO:0000259" key="4">
    <source>
        <dbReference type="PROSITE" id="PS50966"/>
    </source>
</evidence>
<keyword evidence="1" id="KW-0863">Zinc-finger</keyword>
<keyword evidence="7" id="KW-1185">Reference proteome</keyword>
<feature type="chain" id="PRO_5032291774" evidence="3">
    <location>
        <begin position="22"/>
        <end position="825"/>
    </location>
</feature>
<keyword evidence="1" id="KW-0862">Zinc</keyword>
<keyword evidence="1" id="KW-0479">Metal-binding</keyword>
<evidence type="ECO:0000256" key="3">
    <source>
        <dbReference type="SAM" id="SignalP"/>
    </source>
</evidence>
<keyword evidence="3" id="KW-0732">Signal</keyword>
<dbReference type="PROSITE" id="PS51465">
    <property type="entry name" value="KAZAL_2"/>
    <property type="match status" value="4"/>
</dbReference>
<protein>
    <submittedName>
        <fullName evidence="6">Uncharacterized protein</fullName>
    </submittedName>
</protein>
<feature type="domain" description="Kazal-like" evidence="5">
    <location>
        <begin position="156"/>
        <end position="185"/>
    </location>
</feature>
<reference evidence="6" key="1">
    <citation type="submission" date="2018-11" db="EMBL/GenBank/DDBJ databases">
        <authorList>
            <person name="Alioto T."/>
            <person name="Alioto T."/>
        </authorList>
    </citation>
    <scope>NUCLEOTIDE SEQUENCE</scope>
</reference>
<proteinExistence type="predicted"/>
<dbReference type="Gene3D" id="3.90.320.10">
    <property type="match status" value="1"/>
</dbReference>
<feature type="domain" description="Kazal-like" evidence="5">
    <location>
        <begin position="100"/>
        <end position="154"/>
    </location>
</feature>
<evidence type="ECO:0000313" key="7">
    <source>
        <dbReference type="Proteomes" id="UP000596742"/>
    </source>
</evidence>
<dbReference type="Pfam" id="PF09588">
    <property type="entry name" value="YqaJ"/>
    <property type="match status" value="1"/>
</dbReference>
<dbReference type="OrthoDB" id="6050191at2759"/>
<evidence type="ECO:0000256" key="2">
    <source>
        <dbReference type="SAM" id="MobiDB-lite"/>
    </source>
</evidence>
<dbReference type="InterPro" id="IPR002350">
    <property type="entry name" value="Kazal_dom"/>
</dbReference>
<dbReference type="SUPFAM" id="SSF52980">
    <property type="entry name" value="Restriction endonuclease-like"/>
    <property type="match status" value="1"/>
</dbReference>
<dbReference type="InterPro" id="IPR032732">
    <property type="entry name" value="SPATA6_N"/>
</dbReference>
<name>A0A8B6FAX6_MYTGA</name>
<gene>
    <name evidence="6" type="ORF">MGAL_10B014268</name>
</gene>
<dbReference type="PROSITE" id="PS00282">
    <property type="entry name" value="KAZAL_1"/>
    <property type="match status" value="2"/>
</dbReference>
<evidence type="ECO:0000313" key="6">
    <source>
        <dbReference type="EMBL" id="VDI46127.1"/>
    </source>
</evidence>
<accession>A0A8B6FAX6</accession>
<feature type="region of interest" description="Disordered" evidence="2">
    <location>
        <begin position="575"/>
        <end position="596"/>
    </location>
</feature>
<dbReference type="Gene3D" id="3.30.60.30">
    <property type="match status" value="5"/>
</dbReference>
<dbReference type="InterPro" id="IPR019080">
    <property type="entry name" value="YqaJ_viral_recombinase"/>
</dbReference>
<dbReference type="AlphaFoldDB" id="A0A8B6FAX6"/>
<sequence>MKNFSITCLLVLFSFIVLSSATSWRPDSNYKPCNSNSGPVCGTNGKDYFNECHAFYSNVKVGCNKKCPCDCADDCPATYYHPVCGVDGKQYKSKCHADCKNVKVGCNKKCPCDCAENCPATYYHPVCGVDGKEYKSKCHADCKNVKVGCNKKCPCDCADDCPATYYHPVCGVDGKQYKSKCHADCKNVKIGCNKQCPCDCTDGCHGSYYHPVCGVDGKTYKSKCHLDCKKVSECPKIKRPVCGVDRKTYDTKCDAKCAGTTVQCAGECPCDPCSHCKEGGPKVCGPYGKTYTNECFAKCSGKRYFPCKNTNLVPSIFPLLFKEDFVFEKTYYTALDPSDISDYLEGIPNSLNLNHVLYIVSQGIHSREARSGETRASKLVELAEEAELQKIPAFEPDNYIFANKIRRTVDGVELPHPKTVIDWSDDLNTIPIIEAFDVNHYLKNICNWTNERLKGYKNDNSYRLHSNGHIRDVRQSKFHSDIHYVKAACVPEERQSADPYEVWIVVLFDGSIHSAECTCVAGDGTCKHVAALLFGMQRFCQDLSDRSVISVTDKAAKWVNPVRTSAPVKITSLDLRSEPTGQPPIKPTSDHYRPSCHNMTPHAVEKEMLRLIKSENLPACAAYVLSDSSGSEYDFECLPVNILDLATQFNNDDSSDDSLESFIEHIHRNIPDNYFTDIFEKTVSQSDSDLWFYQRHGRITASILYSCLHFSGRNPDGHLVKLILGLTNSVNSDLPALRHGKKFEHVARESYLHDKKNLHDNLECKLSGFVIDNNSPYLGCSPDGLLECKCCGQGCLEIKCPYKFSEETPINAAACLDKTKLSHRK</sequence>
<feature type="signal peptide" evidence="3">
    <location>
        <begin position="1"/>
        <end position="21"/>
    </location>
</feature>
<dbReference type="Pfam" id="PF14909">
    <property type="entry name" value="SPATA6"/>
    <property type="match status" value="1"/>
</dbReference>
<dbReference type="SMART" id="SM00280">
    <property type="entry name" value="KAZAL"/>
    <property type="match status" value="6"/>
</dbReference>
<dbReference type="InterPro" id="IPR011335">
    <property type="entry name" value="Restrct_endonuc-II-like"/>
</dbReference>
<dbReference type="Pfam" id="PF07648">
    <property type="entry name" value="Kazal_2"/>
    <property type="match status" value="6"/>
</dbReference>
<dbReference type="InterPro" id="IPR007527">
    <property type="entry name" value="Znf_SWIM"/>
</dbReference>
<evidence type="ECO:0000256" key="1">
    <source>
        <dbReference type="PROSITE-ProRule" id="PRU00325"/>
    </source>
</evidence>
<dbReference type="GO" id="GO:0006281">
    <property type="term" value="P:DNA repair"/>
    <property type="evidence" value="ECO:0007669"/>
    <property type="project" value="UniProtKB-ARBA"/>
</dbReference>
<comment type="caution">
    <text evidence="6">The sequence shown here is derived from an EMBL/GenBank/DDBJ whole genome shotgun (WGS) entry which is preliminary data.</text>
</comment>